<dbReference type="OrthoDB" id="6505244at2"/>
<comment type="caution">
    <text evidence="2">The sequence shown here is derived from an EMBL/GenBank/DDBJ whole genome shotgun (WGS) entry which is preliminary data.</text>
</comment>
<proteinExistence type="predicted"/>
<dbReference type="Pfam" id="PF06568">
    <property type="entry name" value="YjiS-like"/>
    <property type="match status" value="1"/>
</dbReference>
<sequence length="63" mass="7592">MEFHENRAAKPFSWGLIKAIFIIPYHHWQRQRMRACTRKILSQLSDAQLKDIGLTCHDVRHYK</sequence>
<dbReference type="Proteomes" id="UP000239181">
    <property type="component" value="Unassembled WGS sequence"/>
</dbReference>
<evidence type="ECO:0000313" key="3">
    <source>
        <dbReference type="Proteomes" id="UP000239181"/>
    </source>
</evidence>
<protein>
    <recommendedName>
        <fullName evidence="1">YjiS-like domain-containing protein</fullName>
    </recommendedName>
</protein>
<evidence type="ECO:0000259" key="1">
    <source>
        <dbReference type="Pfam" id="PF06568"/>
    </source>
</evidence>
<dbReference type="InterPro" id="IPR009506">
    <property type="entry name" value="YjiS-like"/>
</dbReference>
<accession>A0A2S9I3X6</accession>
<gene>
    <name evidence="2" type="ORF">CQW29_26185</name>
</gene>
<reference evidence="2 3" key="1">
    <citation type="submission" date="2017-10" db="EMBL/GenBank/DDBJ databases">
        <title>Draft genome of two endophytic bacteria isolated from 'guarana' Paullinia cupana (Mart.) Ducke.</title>
        <authorList>
            <person name="Siqueira K.A."/>
            <person name="Liotti R.G."/>
            <person name="Mendes T.A."/>
            <person name="Soares M.A."/>
        </authorList>
    </citation>
    <scope>NUCLEOTIDE SEQUENCE [LARGE SCALE GENOMIC DNA]</scope>
    <source>
        <strain evidence="2 3">342</strain>
    </source>
</reference>
<organism evidence="2 3">
    <name type="scientific">Pantoea coffeiphila</name>
    <dbReference type="NCBI Taxonomy" id="1465635"/>
    <lineage>
        <taxon>Bacteria</taxon>
        <taxon>Pseudomonadati</taxon>
        <taxon>Pseudomonadota</taxon>
        <taxon>Gammaproteobacteria</taxon>
        <taxon>Enterobacterales</taxon>
        <taxon>Erwiniaceae</taxon>
        <taxon>Pantoea</taxon>
    </lineage>
</organism>
<dbReference type="EMBL" id="PDET01000031">
    <property type="protein sequence ID" value="PRD12506.1"/>
    <property type="molecule type" value="Genomic_DNA"/>
</dbReference>
<dbReference type="AlphaFoldDB" id="A0A2S9I3X6"/>
<feature type="domain" description="YjiS-like" evidence="1">
    <location>
        <begin position="26"/>
        <end position="55"/>
    </location>
</feature>
<evidence type="ECO:0000313" key="2">
    <source>
        <dbReference type="EMBL" id="PRD12506.1"/>
    </source>
</evidence>
<keyword evidence="3" id="KW-1185">Reference proteome</keyword>
<name>A0A2S9I3X6_9GAMM</name>